<name>A0A396SSD8_9LACO</name>
<evidence type="ECO:0000313" key="1">
    <source>
        <dbReference type="EMBL" id="RHW54556.1"/>
    </source>
</evidence>
<gene>
    <name evidence="1" type="ORF">DS835_02840</name>
</gene>
<dbReference type="InterPro" id="IPR035280">
    <property type="entry name" value="Helveticin_J"/>
</dbReference>
<organism evidence="1 2">
    <name type="scientific">Lactobacillus bombicola</name>
    <dbReference type="NCBI Taxonomy" id="1505723"/>
    <lineage>
        <taxon>Bacteria</taxon>
        <taxon>Bacillati</taxon>
        <taxon>Bacillota</taxon>
        <taxon>Bacilli</taxon>
        <taxon>Lactobacillales</taxon>
        <taxon>Lactobacillaceae</taxon>
        <taxon>Lactobacillus</taxon>
    </lineage>
</organism>
<accession>A0A396SSD8</accession>
<dbReference type="AlphaFoldDB" id="A0A396SSD8"/>
<proteinExistence type="predicted"/>
<sequence length="164" mass="18340">MHKSESETLVTRRPISSGSIGLNPMLLMTGTAGGHTQTWEYAGNGYWFIGTKPQSDGSHNWDIQIARVKYPSSGTRQYTSNTQLTRLSHINRAGWDHNNDYDGSLLKRVEAAVSPSYNRLLIASIDTNDNGYFTLYDLNMINNQMDNNPGGDVSLRLCQIARQK</sequence>
<dbReference type="GO" id="GO:0042742">
    <property type="term" value="P:defense response to bacterium"/>
    <property type="evidence" value="ECO:0007669"/>
    <property type="project" value="InterPro"/>
</dbReference>
<evidence type="ECO:0000313" key="2">
    <source>
        <dbReference type="Proteomes" id="UP000265862"/>
    </source>
</evidence>
<reference evidence="1 2" key="1">
    <citation type="submission" date="2018-07" db="EMBL/GenBank/DDBJ databases">
        <title>Genome sequences of six Lactobacillus spp. isolated from bumble bee guts.</title>
        <authorList>
            <person name="Motta E.V.S."/>
            <person name="Moran N.A."/>
        </authorList>
    </citation>
    <scope>NUCLEOTIDE SEQUENCE [LARGE SCALE GENOMIC DNA]</scope>
    <source>
        <strain evidence="1 2">OCC3</strain>
    </source>
</reference>
<dbReference type="Pfam" id="PF17312">
    <property type="entry name" value="Helveticin_J"/>
    <property type="match status" value="1"/>
</dbReference>
<dbReference type="EMBL" id="QOCV01000005">
    <property type="protein sequence ID" value="RHW54556.1"/>
    <property type="molecule type" value="Genomic_DNA"/>
</dbReference>
<dbReference type="Proteomes" id="UP000265862">
    <property type="component" value="Unassembled WGS sequence"/>
</dbReference>
<protein>
    <submittedName>
        <fullName evidence="1">Uncharacterized protein</fullName>
    </submittedName>
</protein>
<comment type="caution">
    <text evidence="1">The sequence shown here is derived from an EMBL/GenBank/DDBJ whole genome shotgun (WGS) entry which is preliminary data.</text>
</comment>